<dbReference type="InterPro" id="IPR051532">
    <property type="entry name" value="Ester_Hydrolysis_Enzymes"/>
</dbReference>
<gene>
    <name evidence="2" type="ORF">F7Q99_35915</name>
</gene>
<accession>A0A6N7L4A5</accession>
<evidence type="ECO:0000313" key="3">
    <source>
        <dbReference type="Proteomes" id="UP000450000"/>
    </source>
</evidence>
<organism evidence="2 3">
    <name type="scientific">Streptomyces kaniharaensis</name>
    <dbReference type="NCBI Taxonomy" id="212423"/>
    <lineage>
        <taxon>Bacteria</taxon>
        <taxon>Bacillati</taxon>
        <taxon>Actinomycetota</taxon>
        <taxon>Actinomycetes</taxon>
        <taxon>Kitasatosporales</taxon>
        <taxon>Streptomycetaceae</taxon>
        <taxon>Streptomyces</taxon>
    </lineage>
</organism>
<name>A0A6N7L4A5_9ACTN</name>
<dbReference type="Proteomes" id="UP000450000">
    <property type="component" value="Unassembled WGS sequence"/>
</dbReference>
<dbReference type="OrthoDB" id="9794725at2"/>
<feature type="domain" description="SGNH hydrolase-type esterase" evidence="1">
    <location>
        <begin position="53"/>
        <end position="236"/>
    </location>
</feature>
<keyword evidence="3" id="KW-1185">Reference proteome</keyword>
<dbReference type="InterPro" id="IPR036514">
    <property type="entry name" value="SGNH_hydro_sf"/>
</dbReference>
<dbReference type="InterPro" id="IPR013830">
    <property type="entry name" value="SGNH_hydro"/>
</dbReference>
<dbReference type="Gene3D" id="3.40.50.1110">
    <property type="entry name" value="SGNH hydrolase"/>
    <property type="match status" value="1"/>
</dbReference>
<sequence>MNDQRPHQAPPTGAGQRHHTLTVGLFGTSITEHLEAFNAQMTNQADLPAVGSTVTVEGWHRRGWAHRLALSLRAAWPHLGFDIRNYGQGGATSRDIAGIVEHDRATTGTDYDLVILSCGINDVWRRFQGRLSEAVDLDEYTQHLEAMLDSLGAYTRTTIVMSETPFGPLENPGTVAAMNAELARYNEAARTAAAAHGALFLDVWAPFTSAARHLTPADGDDPAGLWSDGVHLTELGDTLLLQQVERLLAEHRIIDKLLGSQPPDRGTA</sequence>
<dbReference type="SUPFAM" id="SSF52266">
    <property type="entry name" value="SGNH hydrolase"/>
    <property type="match status" value="1"/>
</dbReference>
<dbReference type="AlphaFoldDB" id="A0A6N7L4A5"/>
<proteinExistence type="predicted"/>
<evidence type="ECO:0000313" key="2">
    <source>
        <dbReference type="EMBL" id="MQS17428.1"/>
    </source>
</evidence>
<dbReference type="GO" id="GO:0004622">
    <property type="term" value="F:phosphatidylcholine lysophospholipase activity"/>
    <property type="evidence" value="ECO:0007669"/>
    <property type="project" value="TreeGrafter"/>
</dbReference>
<reference evidence="2 3" key="1">
    <citation type="submission" date="2019-09" db="EMBL/GenBank/DDBJ databases">
        <title>Genome Sequences of Streptomyces kaniharaensis ATCC 21070.</title>
        <authorList>
            <person name="Zhu W."/>
            <person name="De Crecy-Lagard V."/>
            <person name="Richards N.G."/>
        </authorList>
    </citation>
    <scope>NUCLEOTIDE SEQUENCE [LARGE SCALE GENOMIC DNA]</scope>
    <source>
        <strain evidence="2 3">SF-557</strain>
    </source>
</reference>
<comment type="caution">
    <text evidence="2">The sequence shown here is derived from an EMBL/GenBank/DDBJ whole genome shotgun (WGS) entry which is preliminary data.</text>
</comment>
<evidence type="ECO:0000259" key="1">
    <source>
        <dbReference type="Pfam" id="PF13472"/>
    </source>
</evidence>
<dbReference type="EMBL" id="WBOF01000004">
    <property type="protein sequence ID" value="MQS17428.1"/>
    <property type="molecule type" value="Genomic_DNA"/>
</dbReference>
<dbReference type="RefSeq" id="WP_153470237.1">
    <property type="nucleotide sequence ID" value="NZ_WBOF01000004.1"/>
</dbReference>
<protein>
    <recommendedName>
        <fullName evidence="1">SGNH hydrolase-type esterase domain-containing protein</fullName>
    </recommendedName>
</protein>
<dbReference type="PANTHER" id="PTHR30383">
    <property type="entry name" value="THIOESTERASE 1/PROTEASE 1/LYSOPHOSPHOLIPASE L1"/>
    <property type="match status" value="1"/>
</dbReference>
<dbReference type="PANTHER" id="PTHR30383:SF26">
    <property type="entry name" value="SGNH HYDROLASE-TYPE ESTERASE DOMAIN-CONTAINING PROTEIN"/>
    <property type="match status" value="1"/>
</dbReference>
<dbReference type="Pfam" id="PF13472">
    <property type="entry name" value="Lipase_GDSL_2"/>
    <property type="match status" value="1"/>
</dbReference>